<sequence>MKFFSSASSAALACLLLLVPVVLGGPHFRCSNGQKFKLLDLQDKSPSFLESNARDGDPLHPDGFCYPTHRLTKKSRGGQDTEYLFQLIDGKPTFHVYMRESTQFKPCPFNQD</sequence>
<feature type="signal peptide" evidence="1">
    <location>
        <begin position="1"/>
        <end position="24"/>
    </location>
</feature>
<accession>N1JQZ2</accession>
<name>N1JQZ2_BLUG1</name>
<evidence type="ECO:0000313" key="3">
    <source>
        <dbReference type="Proteomes" id="UP000015441"/>
    </source>
</evidence>
<reference evidence="2 3" key="1">
    <citation type="journal article" date="2010" name="Science">
        <title>Genome expansion and gene loss in powdery mildew fungi reveal tradeoffs in extreme parasitism.</title>
        <authorList>
            <person name="Spanu P.D."/>
            <person name="Abbott J.C."/>
            <person name="Amselem J."/>
            <person name="Burgis T.A."/>
            <person name="Soanes D.M."/>
            <person name="Stueber K."/>
            <person name="Ver Loren van Themaat E."/>
            <person name="Brown J.K.M."/>
            <person name="Butcher S.A."/>
            <person name="Gurr S.J."/>
            <person name="Lebrun M.-H."/>
            <person name="Ridout C.J."/>
            <person name="Schulze-Lefert P."/>
            <person name="Talbot N.J."/>
            <person name="Ahmadinejad N."/>
            <person name="Ametz C."/>
            <person name="Barton G.R."/>
            <person name="Benjdia M."/>
            <person name="Bidzinski P."/>
            <person name="Bindschedler L.V."/>
            <person name="Both M."/>
            <person name="Brewer M.T."/>
            <person name="Cadle-Davidson L."/>
            <person name="Cadle-Davidson M.M."/>
            <person name="Collemare J."/>
            <person name="Cramer R."/>
            <person name="Frenkel O."/>
            <person name="Godfrey D."/>
            <person name="Harriman J."/>
            <person name="Hoede C."/>
            <person name="King B.C."/>
            <person name="Klages S."/>
            <person name="Kleemann J."/>
            <person name="Knoll D."/>
            <person name="Koti P.S."/>
            <person name="Kreplak J."/>
            <person name="Lopez-Ruiz F.J."/>
            <person name="Lu X."/>
            <person name="Maekawa T."/>
            <person name="Mahanil S."/>
            <person name="Micali C."/>
            <person name="Milgroom M.G."/>
            <person name="Montana G."/>
            <person name="Noir S."/>
            <person name="O'Connell R.J."/>
            <person name="Oberhaensli S."/>
            <person name="Parlange F."/>
            <person name="Pedersen C."/>
            <person name="Quesneville H."/>
            <person name="Reinhardt R."/>
            <person name="Rott M."/>
            <person name="Sacristan S."/>
            <person name="Schmidt S.M."/>
            <person name="Schoen M."/>
            <person name="Skamnioti P."/>
            <person name="Sommer H."/>
            <person name="Stephens A."/>
            <person name="Takahara H."/>
            <person name="Thordal-Christensen H."/>
            <person name="Vigouroux M."/>
            <person name="Wessling R."/>
            <person name="Wicker T."/>
            <person name="Panstruga R."/>
        </authorList>
    </citation>
    <scope>NUCLEOTIDE SEQUENCE [LARGE SCALE GENOMIC DNA]</scope>
    <source>
        <strain evidence="2">DH14</strain>
    </source>
</reference>
<dbReference type="EMBL" id="CAUH01007650">
    <property type="protein sequence ID" value="CCU83160.1"/>
    <property type="molecule type" value="Genomic_DNA"/>
</dbReference>
<keyword evidence="1" id="KW-0732">Signal</keyword>
<dbReference type="AlphaFoldDB" id="N1JQZ2"/>
<gene>
    <name evidence="2" type="ORF">BGHDH14_bgh03579</name>
</gene>
<feature type="chain" id="PRO_5004108026" evidence="1">
    <location>
        <begin position="25"/>
        <end position="112"/>
    </location>
</feature>
<comment type="caution">
    <text evidence="2">The sequence shown here is derived from an EMBL/GenBank/DDBJ whole genome shotgun (WGS) entry which is preliminary data.</text>
</comment>
<evidence type="ECO:0000313" key="2">
    <source>
        <dbReference type="EMBL" id="CCU83160.1"/>
    </source>
</evidence>
<dbReference type="HOGENOM" id="CLU_166977_0_1_1"/>
<dbReference type="Proteomes" id="UP000015441">
    <property type="component" value="Unassembled WGS sequence"/>
</dbReference>
<protein>
    <submittedName>
        <fullName evidence="2">Putative candidate secreted effector protein</fullName>
    </submittedName>
</protein>
<proteinExistence type="predicted"/>
<evidence type="ECO:0000256" key="1">
    <source>
        <dbReference type="SAM" id="SignalP"/>
    </source>
</evidence>
<keyword evidence="3" id="KW-1185">Reference proteome</keyword>
<dbReference type="InParanoid" id="N1JQZ2"/>
<organism evidence="2 3">
    <name type="scientific">Blumeria graminis f. sp. hordei (strain DH14)</name>
    <name type="common">Barley powdery mildew</name>
    <name type="synonym">Oidium monilioides f. sp. hordei</name>
    <dbReference type="NCBI Taxonomy" id="546991"/>
    <lineage>
        <taxon>Eukaryota</taxon>
        <taxon>Fungi</taxon>
        <taxon>Dikarya</taxon>
        <taxon>Ascomycota</taxon>
        <taxon>Pezizomycotina</taxon>
        <taxon>Leotiomycetes</taxon>
        <taxon>Erysiphales</taxon>
        <taxon>Erysiphaceae</taxon>
        <taxon>Blumeria</taxon>
        <taxon>Blumeria hordei</taxon>
    </lineage>
</organism>